<dbReference type="InterPro" id="IPR008266">
    <property type="entry name" value="Tyr_kinase_AS"/>
</dbReference>
<evidence type="ECO:0000256" key="1">
    <source>
        <dbReference type="ARBA" id="ARBA00022679"/>
    </source>
</evidence>
<keyword evidence="4" id="KW-0067">ATP-binding</keyword>
<dbReference type="PANTHER" id="PTHR24416:SF624">
    <property type="entry name" value="TYROSINE-PROTEIN KINASE F09A5.2-RELATED"/>
    <property type="match status" value="1"/>
</dbReference>
<dbReference type="GO" id="GO:0004714">
    <property type="term" value="F:transmembrane receptor protein tyrosine kinase activity"/>
    <property type="evidence" value="ECO:0000318"/>
    <property type="project" value="GO_Central"/>
</dbReference>
<feature type="compositionally biased region" description="Basic and acidic residues" evidence="6">
    <location>
        <begin position="752"/>
        <end position="764"/>
    </location>
</feature>
<dbReference type="Gene3D" id="3.30.200.20">
    <property type="entry name" value="Phosphorylase Kinase, domain 1"/>
    <property type="match status" value="1"/>
</dbReference>
<dbReference type="Pfam" id="PF07714">
    <property type="entry name" value="PK_Tyr_Ser-Thr"/>
    <property type="match status" value="1"/>
</dbReference>
<keyword evidence="7" id="KW-0812">Transmembrane</keyword>
<accession>A0A2A6CZ19</accession>
<dbReference type="PANTHER" id="PTHR24416">
    <property type="entry name" value="TYROSINE-PROTEIN KINASE RECEPTOR"/>
    <property type="match status" value="1"/>
</dbReference>
<dbReference type="SUPFAM" id="SSF56112">
    <property type="entry name" value="Protein kinase-like (PK-like)"/>
    <property type="match status" value="1"/>
</dbReference>
<feature type="region of interest" description="Disordered" evidence="6">
    <location>
        <begin position="751"/>
        <end position="782"/>
    </location>
</feature>
<name>A0A2A6CZ19_PRIPA</name>
<evidence type="ECO:0000256" key="4">
    <source>
        <dbReference type="ARBA" id="ARBA00022840"/>
    </source>
</evidence>
<dbReference type="PRINTS" id="PR00109">
    <property type="entry name" value="TYRKINASE"/>
</dbReference>
<proteinExistence type="predicted"/>
<keyword evidence="7" id="KW-1133">Transmembrane helix</keyword>
<dbReference type="GO" id="GO:0005886">
    <property type="term" value="C:plasma membrane"/>
    <property type="evidence" value="ECO:0000318"/>
    <property type="project" value="GO_Central"/>
</dbReference>
<dbReference type="EnsemblMetazoa" id="PPA17524.1">
    <property type="protein sequence ID" value="PPA17524.1"/>
    <property type="gene ID" value="WBGene00107078"/>
</dbReference>
<protein>
    <submittedName>
        <fullName evidence="9">Protein kinase domain-containing protein</fullName>
    </submittedName>
</protein>
<evidence type="ECO:0000256" key="5">
    <source>
        <dbReference type="ARBA" id="ARBA00023137"/>
    </source>
</evidence>
<keyword evidence="8" id="KW-0732">Signal</keyword>
<reference evidence="10" key="1">
    <citation type="journal article" date="2008" name="Nat. Genet.">
        <title>The Pristionchus pacificus genome provides a unique perspective on nematode lifestyle and parasitism.</title>
        <authorList>
            <person name="Dieterich C."/>
            <person name="Clifton S.W."/>
            <person name="Schuster L.N."/>
            <person name="Chinwalla A."/>
            <person name="Delehaunty K."/>
            <person name="Dinkelacker I."/>
            <person name="Fulton L."/>
            <person name="Fulton R."/>
            <person name="Godfrey J."/>
            <person name="Minx P."/>
            <person name="Mitreva M."/>
            <person name="Roeseler W."/>
            <person name="Tian H."/>
            <person name="Witte H."/>
            <person name="Yang S.P."/>
            <person name="Wilson R.K."/>
            <person name="Sommer R.J."/>
        </authorList>
    </citation>
    <scope>NUCLEOTIDE SEQUENCE [LARGE SCALE GENOMIC DNA]</scope>
    <source>
        <strain evidence="10">PS312</strain>
    </source>
</reference>
<keyword evidence="5" id="KW-0829">Tyrosine-protein kinase</keyword>
<evidence type="ECO:0000256" key="7">
    <source>
        <dbReference type="SAM" id="Phobius"/>
    </source>
</evidence>
<evidence type="ECO:0000313" key="10">
    <source>
        <dbReference type="Proteomes" id="UP000005239"/>
    </source>
</evidence>
<feature type="compositionally biased region" description="Pro residues" evidence="6">
    <location>
        <begin position="772"/>
        <end position="782"/>
    </location>
</feature>
<keyword evidence="7" id="KW-0472">Membrane</keyword>
<feature type="transmembrane region" description="Helical" evidence="7">
    <location>
        <begin position="299"/>
        <end position="322"/>
    </location>
</feature>
<dbReference type="Gene3D" id="1.10.510.10">
    <property type="entry name" value="Transferase(Phosphotransferase) domain 1"/>
    <property type="match status" value="1"/>
</dbReference>
<dbReference type="InterPro" id="IPR050122">
    <property type="entry name" value="RTK"/>
</dbReference>
<dbReference type="GO" id="GO:0007169">
    <property type="term" value="P:cell surface receptor protein tyrosine kinase signaling pathway"/>
    <property type="evidence" value="ECO:0000318"/>
    <property type="project" value="GO_Central"/>
</dbReference>
<evidence type="ECO:0000256" key="6">
    <source>
        <dbReference type="SAM" id="MobiDB-lite"/>
    </source>
</evidence>
<sequence length="906" mass="101719">MAIDKLLILLAILTCEQACENSVAISADVVGKIFDLPGTSNHDHAMDGQLETSADEDPPPPTVEPIKQPPTCKSNPPQFLDHRVKMPSSNFNTLTKCLLGDNPVDSGEGATMCETWSINIIIALKATSTEDDLKYDLNQINQFLNNMFDNILVDQLGGIDTFRIQDVDSTYVTVRDLYAQQRIEHVDHPFIQLICAKTDPSQLGGLTVIFTNSDCTDYCTYEDRTEHDPFDNPRWTELYYSGVWDGSCETDARSVFDFLDCENNVGKCNYTEVPLNNLSSEESCMRTCKAPLTLDVTQLLLIIGIICLSMIVIALGCAYFCYKKSNIRWRKFFLREQLQKHNLTVEEIKEIKKQCGPPSEEVMAKLSRDNSMAGPYDRRVNHYSDNPMRRIDEDPCEWEIGPGNLLILENKVLGHGAFATVCKGVISGRIPLLDVYPTLSLNCKHGDEIEVAVKRMPNHADEYARSDFQKEIDFMKTLGYHRHVISMFGAITTSIEPILVVEFCHHGDLLRFLRGKNRHILIDEDEDCPVDADICLRVKDLVSIAWQIADGMSYLSSLNFIHRDLAARNVLLTKSLVAKISDFGLGRHVDSTLYMAKGGRLPLKWMPPEALKFNEFSQKSDVWSFGIVLYELFSLGKQPFPTVQPFEMVEHIENGGRPPQPALCPPPVFEVQSWCLALHSSDRPTFEEAKNALSDLLNTNDEKYGYLDLAGKSGDSQLHDMMNNIAEPEKNEDDVDPPIPLSPSQEVEWLYIDDRSSPKSDRKRSSSMNIDPSPPCLTPPTPLMRTISSNLFERRKEATASQSSLLVQFQLLRQSALPSFESAEYPPSPQDEIACPNIVLTTPTPRNGSFVEQKEVPPATSDCSCRRCSQSEIVEPPPPYSESWPASHRCDRTLEEGLEGIGSIMP</sequence>
<dbReference type="InterPro" id="IPR000719">
    <property type="entry name" value="Prot_kinase_dom"/>
</dbReference>
<dbReference type="AlphaFoldDB" id="A0A2A6CZ19"/>
<feature type="chain" id="PRO_5043366096" evidence="8">
    <location>
        <begin position="19"/>
        <end position="906"/>
    </location>
</feature>
<dbReference type="FunFam" id="1.10.510.10:FF:000554">
    <property type="entry name" value="Predicted protein"/>
    <property type="match status" value="1"/>
</dbReference>
<dbReference type="OrthoDB" id="535945at2759"/>
<dbReference type="InterPro" id="IPR011009">
    <property type="entry name" value="Kinase-like_dom_sf"/>
</dbReference>
<accession>A0A8R1YKI9</accession>
<dbReference type="InterPro" id="IPR020635">
    <property type="entry name" value="Tyr_kinase_cat_dom"/>
</dbReference>
<dbReference type="PROSITE" id="PS50011">
    <property type="entry name" value="PROTEIN_KINASE_DOM"/>
    <property type="match status" value="1"/>
</dbReference>
<dbReference type="GO" id="GO:0043235">
    <property type="term" value="C:receptor complex"/>
    <property type="evidence" value="ECO:0000318"/>
    <property type="project" value="GO_Central"/>
</dbReference>
<evidence type="ECO:0000256" key="3">
    <source>
        <dbReference type="ARBA" id="ARBA00022777"/>
    </source>
</evidence>
<evidence type="ECO:0000256" key="2">
    <source>
        <dbReference type="ARBA" id="ARBA00022741"/>
    </source>
</evidence>
<feature type="region of interest" description="Disordered" evidence="6">
    <location>
        <begin position="41"/>
        <end position="77"/>
    </location>
</feature>
<keyword evidence="2" id="KW-0547">Nucleotide-binding</keyword>
<dbReference type="CDD" id="cd00192">
    <property type="entry name" value="PTKc"/>
    <property type="match status" value="1"/>
</dbReference>
<dbReference type="PROSITE" id="PS00109">
    <property type="entry name" value="PROTEIN_KINASE_TYR"/>
    <property type="match status" value="1"/>
</dbReference>
<keyword evidence="10" id="KW-1185">Reference proteome</keyword>
<dbReference type="InterPro" id="IPR001245">
    <property type="entry name" value="Ser-Thr/Tyr_kinase_cat_dom"/>
</dbReference>
<reference evidence="9" key="2">
    <citation type="submission" date="2022-06" db="UniProtKB">
        <authorList>
            <consortium name="EnsemblMetazoa"/>
        </authorList>
    </citation>
    <scope>IDENTIFICATION</scope>
    <source>
        <strain evidence="9">PS312</strain>
    </source>
</reference>
<dbReference type="Proteomes" id="UP000005239">
    <property type="component" value="Unassembled WGS sequence"/>
</dbReference>
<evidence type="ECO:0000256" key="8">
    <source>
        <dbReference type="SAM" id="SignalP"/>
    </source>
</evidence>
<keyword evidence="1" id="KW-0808">Transferase</keyword>
<feature type="signal peptide" evidence="8">
    <location>
        <begin position="1"/>
        <end position="18"/>
    </location>
</feature>
<gene>
    <name evidence="9" type="primary">WBGene00107078</name>
</gene>
<organism evidence="9 10">
    <name type="scientific">Pristionchus pacificus</name>
    <name type="common">Parasitic nematode worm</name>
    <dbReference type="NCBI Taxonomy" id="54126"/>
    <lineage>
        <taxon>Eukaryota</taxon>
        <taxon>Metazoa</taxon>
        <taxon>Ecdysozoa</taxon>
        <taxon>Nematoda</taxon>
        <taxon>Chromadorea</taxon>
        <taxon>Rhabditida</taxon>
        <taxon>Rhabditina</taxon>
        <taxon>Diplogasteromorpha</taxon>
        <taxon>Diplogasteroidea</taxon>
        <taxon>Neodiplogasteridae</taxon>
        <taxon>Pristionchus</taxon>
    </lineage>
</organism>
<keyword evidence="3" id="KW-0418">Kinase</keyword>
<dbReference type="SMART" id="SM00219">
    <property type="entry name" value="TyrKc"/>
    <property type="match status" value="1"/>
</dbReference>
<evidence type="ECO:0000313" key="9">
    <source>
        <dbReference type="EnsemblMetazoa" id="PPA17524.1"/>
    </source>
</evidence>
<dbReference type="GO" id="GO:0005524">
    <property type="term" value="F:ATP binding"/>
    <property type="evidence" value="ECO:0007669"/>
    <property type="project" value="UniProtKB-KW"/>
</dbReference>